<evidence type="ECO:0000259" key="14">
    <source>
        <dbReference type="Pfam" id="PF01930"/>
    </source>
</evidence>
<evidence type="ECO:0000256" key="7">
    <source>
        <dbReference type="ARBA" id="ARBA00022801"/>
    </source>
</evidence>
<evidence type="ECO:0000256" key="2">
    <source>
        <dbReference type="ARBA" id="ARBA00009189"/>
    </source>
</evidence>
<gene>
    <name evidence="15" type="primary">cas4</name>
    <name evidence="15" type="ORF">G4L39_00975</name>
</gene>
<dbReference type="GO" id="GO:0046872">
    <property type="term" value="F:metal ion binding"/>
    <property type="evidence" value="ECO:0007669"/>
    <property type="project" value="UniProtKB-KW"/>
</dbReference>
<keyword evidence="7 13" id="KW-0378">Hydrolase</keyword>
<evidence type="ECO:0000256" key="8">
    <source>
        <dbReference type="ARBA" id="ARBA00022839"/>
    </source>
</evidence>
<keyword evidence="6 13" id="KW-0479">Metal-binding</keyword>
<evidence type="ECO:0000256" key="12">
    <source>
        <dbReference type="ARBA" id="ARBA00023211"/>
    </source>
</evidence>
<evidence type="ECO:0000256" key="11">
    <source>
        <dbReference type="ARBA" id="ARBA00023118"/>
    </source>
</evidence>
<reference evidence="15 16" key="1">
    <citation type="submission" date="2020-02" db="EMBL/GenBank/DDBJ databases">
        <title>Draft genome sequence of Limisphaera ngatamarikiensis NGM72.4T, a thermophilic Verrucomicrobia grouped in subdivision 3.</title>
        <authorList>
            <person name="Carere C.R."/>
            <person name="Steen J."/>
            <person name="Hugenholtz P."/>
            <person name="Stott M.B."/>
        </authorList>
    </citation>
    <scope>NUCLEOTIDE SEQUENCE [LARGE SCALE GENOMIC DNA]</scope>
    <source>
        <strain evidence="15 16">NGM72.4</strain>
    </source>
</reference>
<organism evidence="15 16">
    <name type="scientific">Limisphaera ngatamarikiensis</name>
    <dbReference type="NCBI Taxonomy" id="1324935"/>
    <lineage>
        <taxon>Bacteria</taxon>
        <taxon>Pseudomonadati</taxon>
        <taxon>Verrucomicrobiota</taxon>
        <taxon>Verrucomicrobiia</taxon>
        <taxon>Limisphaerales</taxon>
        <taxon>Limisphaeraceae</taxon>
        <taxon>Limisphaera</taxon>
    </lineage>
</organism>
<evidence type="ECO:0000256" key="4">
    <source>
        <dbReference type="ARBA" id="ARBA00020049"/>
    </source>
</evidence>
<evidence type="ECO:0000256" key="6">
    <source>
        <dbReference type="ARBA" id="ARBA00022723"/>
    </source>
</evidence>
<accession>A0A6M1RT55</accession>
<dbReference type="GO" id="GO:0051536">
    <property type="term" value="F:iron-sulfur cluster binding"/>
    <property type="evidence" value="ECO:0007669"/>
    <property type="project" value="UniProtKB-KW"/>
</dbReference>
<dbReference type="PANTHER" id="PTHR36531">
    <property type="entry name" value="CRISPR-ASSOCIATED EXONUCLEASE CAS4"/>
    <property type="match status" value="1"/>
</dbReference>
<evidence type="ECO:0000256" key="9">
    <source>
        <dbReference type="ARBA" id="ARBA00023004"/>
    </source>
</evidence>
<evidence type="ECO:0000256" key="3">
    <source>
        <dbReference type="ARBA" id="ARBA00012768"/>
    </source>
</evidence>
<keyword evidence="11 13" id="KW-0051">Antiviral defense</keyword>
<dbReference type="EMBL" id="JAAKYA010000006">
    <property type="protein sequence ID" value="NGO37972.1"/>
    <property type="molecule type" value="Genomic_DNA"/>
</dbReference>
<evidence type="ECO:0000256" key="5">
    <source>
        <dbReference type="ARBA" id="ARBA00022722"/>
    </source>
</evidence>
<dbReference type="GO" id="GO:0051607">
    <property type="term" value="P:defense response to virus"/>
    <property type="evidence" value="ECO:0007669"/>
    <property type="project" value="UniProtKB-KW"/>
</dbReference>
<comment type="caution">
    <text evidence="15">The sequence shown here is derived from an EMBL/GenBank/DDBJ whole genome shotgun (WGS) entry which is preliminary data.</text>
</comment>
<dbReference type="InterPro" id="IPR022765">
    <property type="entry name" value="Dna2/Cas4_DUF83"/>
</dbReference>
<dbReference type="NCBIfam" id="TIGR00372">
    <property type="entry name" value="cas4"/>
    <property type="match status" value="1"/>
</dbReference>
<dbReference type="Pfam" id="PF01930">
    <property type="entry name" value="Cas_Cas4"/>
    <property type="match status" value="1"/>
</dbReference>
<dbReference type="EC" id="3.1.12.1" evidence="3 13"/>
<dbReference type="Gene3D" id="3.90.320.10">
    <property type="match status" value="1"/>
</dbReference>
<keyword evidence="16" id="KW-1185">Reference proteome</keyword>
<keyword evidence="5 13" id="KW-0540">Nuclease</keyword>
<evidence type="ECO:0000256" key="10">
    <source>
        <dbReference type="ARBA" id="ARBA00023014"/>
    </source>
</evidence>
<comment type="cofactor">
    <cofactor evidence="13">
        <name>Mg(2+)</name>
        <dbReference type="ChEBI" id="CHEBI:18420"/>
    </cofactor>
    <cofactor evidence="13">
        <name>Mn(2+)</name>
        <dbReference type="ChEBI" id="CHEBI:29035"/>
    </cofactor>
    <text evidence="13">Mg(2+) or Mn(2+) required for ssDNA cleavage activity.</text>
</comment>
<keyword evidence="10 13" id="KW-0411">Iron-sulfur</keyword>
<dbReference type="RefSeq" id="WP_165105241.1">
    <property type="nucleotide sequence ID" value="NZ_JAAKYA010000006.1"/>
</dbReference>
<evidence type="ECO:0000313" key="15">
    <source>
        <dbReference type="EMBL" id="NGO37972.1"/>
    </source>
</evidence>
<dbReference type="Proteomes" id="UP000477311">
    <property type="component" value="Unassembled WGS sequence"/>
</dbReference>
<feature type="domain" description="DUF83" evidence="14">
    <location>
        <begin position="33"/>
        <end position="217"/>
    </location>
</feature>
<evidence type="ECO:0000313" key="16">
    <source>
        <dbReference type="Proteomes" id="UP000477311"/>
    </source>
</evidence>
<comment type="cofactor">
    <cofactor evidence="1">
        <name>[4Fe-4S] cluster</name>
        <dbReference type="ChEBI" id="CHEBI:49883"/>
    </cofactor>
</comment>
<dbReference type="InterPro" id="IPR011604">
    <property type="entry name" value="PDDEXK-like_dom_sf"/>
</dbReference>
<dbReference type="GO" id="GO:0004527">
    <property type="term" value="F:exonuclease activity"/>
    <property type="evidence" value="ECO:0007669"/>
    <property type="project" value="UniProtKB-KW"/>
</dbReference>
<evidence type="ECO:0000256" key="1">
    <source>
        <dbReference type="ARBA" id="ARBA00001966"/>
    </source>
</evidence>
<comment type="similarity">
    <text evidence="2 13">Belongs to the CRISPR-associated exonuclease Cas4 family.</text>
</comment>
<keyword evidence="12 13" id="KW-0464">Manganese</keyword>
<keyword evidence="9 13" id="KW-0408">Iron</keyword>
<protein>
    <recommendedName>
        <fullName evidence="4 13">CRISPR-associated exonuclease Cas4</fullName>
        <ecNumber evidence="3 13">3.1.12.1</ecNumber>
    </recommendedName>
</protein>
<dbReference type="AlphaFoldDB" id="A0A6M1RT55"/>
<name>A0A6M1RT55_9BACT</name>
<dbReference type="InterPro" id="IPR013343">
    <property type="entry name" value="CRISPR-assoc_prot_Cas4"/>
</dbReference>
<keyword evidence="8 13" id="KW-0269">Exonuclease</keyword>
<dbReference type="InterPro" id="IPR051827">
    <property type="entry name" value="Cas4_exonuclease"/>
</dbReference>
<comment type="function">
    <text evidence="13">CRISPR (clustered regularly interspaced short palindromic repeat) is an adaptive immune system that provides protection against mobile genetic elements (viruses, transposable elements and conjugative plasmids). CRISPR clusters contain sequences complementary to antecedent mobile elements and target invading nucleic acids. CRISPR clusters are transcribed and processed into CRISPR RNA (crRNA).</text>
</comment>
<dbReference type="PANTHER" id="PTHR36531:SF6">
    <property type="entry name" value="DNA REPLICATION ATP-DEPENDENT HELICASE_NUCLEASE DNA2"/>
    <property type="match status" value="1"/>
</dbReference>
<evidence type="ECO:0000256" key="13">
    <source>
        <dbReference type="RuleBase" id="RU365022"/>
    </source>
</evidence>
<sequence>MKAGPSVRVVSDRHLTLPSPPNWGGEREPIPLSAINQYLFCPRRAAFIHIEGVFKDNEHTLCGNIVHQHSDLAGYEVAKGVTVLRALPVWCERLGLSGKCDLVERRPDGALYPVEFKLGKRRRWENDDAQLCAQALCLEEMFGIPVPRGAIFHASSKRRREVVFTPELRALTERVIADLHALFLESEIANRRSELPRLPPVVWKPACAECSLYETCMPRASVGKDRAERLARAIFQI</sequence>
<proteinExistence type="inferred from homology"/>
<comment type="cofactor">
    <cofactor evidence="13">
        <name>iron-sulfur cluster</name>
        <dbReference type="ChEBI" id="CHEBI:30408"/>
    </cofactor>
</comment>